<reference evidence="2 3" key="1">
    <citation type="submission" date="2020-02" db="EMBL/GenBank/DDBJ databases">
        <title>Sequencing the genomes of 1000 actinobacteria strains.</title>
        <authorList>
            <person name="Klenk H.-P."/>
        </authorList>
    </citation>
    <scope>NUCLEOTIDE SEQUENCE [LARGE SCALE GENOMIC DNA]</scope>
    <source>
        <strain evidence="2 3">DSM 19609</strain>
    </source>
</reference>
<organism evidence="2 3">
    <name type="scientific">Brooklawnia cerclae</name>
    <dbReference type="NCBI Taxonomy" id="349934"/>
    <lineage>
        <taxon>Bacteria</taxon>
        <taxon>Bacillati</taxon>
        <taxon>Actinomycetota</taxon>
        <taxon>Actinomycetes</taxon>
        <taxon>Propionibacteriales</taxon>
        <taxon>Propionibacteriaceae</taxon>
        <taxon>Brooklawnia</taxon>
    </lineage>
</organism>
<dbReference type="RefSeq" id="WP_167165235.1">
    <property type="nucleotide sequence ID" value="NZ_BAAAOO010000002.1"/>
</dbReference>
<dbReference type="EMBL" id="JAAMOZ010000001">
    <property type="protein sequence ID" value="NIH56260.1"/>
    <property type="molecule type" value="Genomic_DNA"/>
</dbReference>
<keyword evidence="3" id="KW-1185">Reference proteome</keyword>
<accession>A0ABX0SE17</accession>
<feature type="region of interest" description="Disordered" evidence="1">
    <location>
        <begin position="1"/>
        <end position="22"/>
    </location>
</feature>
<comment type="caution">
    <text evidence="2">The sequence shown here is derived from an EMBL/GenBank/DDBJ whole genome shotgun (WGS) entry which is preliminary data.</text>
</comment>
<protein>
    <submittedName>
        <fullName evidence="2">Uncharacterized protein</fullName>
    </submittedName>
</protein>
<dbReference type="Proteomes" id="UP000749311">
    <property type="component" value="Unassembled WGS sequence"/>
</dbReference>
<evidence type="ECO:0000313" key="3">
    <source>
        <dbReference type="Proteomes" id="UP000749311"/>
    </source>
</evidence>
<evidence type="ECO:0000313" key="2">
    <source>
        <dbReference type="EMBL" id="NIH56260.1"/>
    </source>
</evidence>
<proteinExistence type="predicted"/>
<name>A0ABX0SE17_9ACTN</name>
<sequence length="114" mass="12723">MSFEFGKSKPGKQAGFMRPAASVPDPLSDIEYTGNVETDSATELDALAQGFRSRRNQEEKRFRNATDSEYWFAVCFRDRAAKDRFLAAINATRLGDKYVDGHALARLLGIDIDA</sequence>
<gene>
    <name evidence="2" type="ORF">FB473_000905</name>
</gene>
<evidence type="ECO:0000256" key="1">
    <source>
        <dbReference type="SAM" id="MobiDB-lite"/>
    </source>
</evidence>